<dbReference type="InterPro" id="IPR000873">
    <property type="entry name" value="AMP-dep_synth/lig_dom"/>
</dbReference>
<dbReference type="eggNOG" id="COG0318">
    <property type="taxonomic scope" value="Bacteria"/>
</dbReference>
<dbReference type="HOGENOM" id="CLU_000022_59_0_4"/>
<evidence type="ECO:0000313" key="3">
    <source>
        <dbReference type="EMBL" id="ADJ64225.1"/>
    </source>
</evidence>
<accession>D8IYP0</accession>
<dbReference type="Gene3D" id="3.30.300.30">
    <property type="match status" value="1"/>
</dbReference>
<dbReference type="NCBIfam" id="TIGR03098">
    <property type="entry name" value="ligase_PEP_1"/>
    <property type="match status" value="1"/>
</dbReference>
<dbReference type="OrthoDB" id="9766486at2"/>
<dbReference type="RefSeq" id="WP_013234703.1">
    <property type="nucleotide sequence ID" value="NC_014323.1"/>
</dbReference>
<dbReference type="SUPFAM" id="SSF56801">
    <property type="entry name" value="Acetyl-CoA synthetase-like"/>
    <property type="match status" value="1"/>
</dbReference>
<evidence type="ECO:0000259" key="1">
    <source>
        <dbReference type="Pfam" id="PF00501"/>
    </source>
</evidence>
<dbReference type="GO" id="GO:0004467">
    <property type="term" value="F:long-chain fatty acid-CoA ligase activity"/>
    <property type="evidence" value="ECO:0007669"/>
    <property type="project" value="UniProtKB-EC"/>
</dbReference>
<dbReference type="InterPro" id="IPR017529">
    <property type="entry name" value="AcylCoA_ligase_PEP_1"/>
</dbReference>
<dbReference type="InterPro" id="IPR045851">
    <property type="entry name" value="AMP-bd_C_sf"/>
</dbReference>
<dbReference type="AlphaFoldDB" id="D8IYP0"/>
<evidence type="ECO:0000313" key="4">
    <source>
        <dbReference type="Proteomes" id="UP000000329"/>
    </source>
</evidence>
<dbReference type="EC" id="6.2.1.3" evidence="3"/>
<keyword evidence="3" id="KW-0436">Ligase</keyword>
<organism evidence="3 4">
    <name type="scientific">Herbaspirillum seropedicae (strain SmR1)</name>
    <dbReference type="NCBI Taxonomy" id="757424"/>
    <lineage>
        <taxon>Bacteria</taxon>
        <taxon>Pseudomonadati</taxon>
        <taxon>Pseudomonadota</taxon>
        <taxon>Betaproteobacteria</taxon>
        <taxon>Burkholderiales</taxon>
        <taxon>Oxalobacteraceae</taxon>
        <taxon>Herbaspirillum</taxon>
    </lineage>
</organism>
<sequence>MTPTLIHDTLLASAQARPQATALRYRGQQLDYAGLAAGVEQVAAALLALGLGPGERVAVYLEKRMETVLALFGAAAAGLVFVPINPLLKPAQVSHILQDCAVRVLVSSEPRHPALADRLSQCPALQTVVLVDAAAAAPATPAPPAPLGRLATLDWNAFLQAAPGPGSRRAHRRIDADIAAILYTSGSTGQPKGVVLSHRNLVAGAQSVAGYLGNHPQDRLLAVLPLSFDYGLSQLSTAFLSGASVTLLNYLAPRDILHAVASEGITGLAGVPPLWQQLAGLPWPQGCSLRYLTNSGGALPRSVLAQLRRALPQAQVFLMYGLTEAFRSTYLPPAELDRRPDSIGRAIPNAEIMVVRPDGSPCAPGEVGELVHRGALVAQGYWNDPARTAERFRPAPGREAALGTPELAVWSGDSVRMDEQGYLYFVGRADDMIKVSGYRISPHEVEEVLHATGLADQFAVVGVAHPQQGQAVVAVVPSSCTASLEAVQQACRAHLPSYMLPAALHRWPGELPRSPNGKLDRKLMQQTLADHFMKADHAR</sequence>
<dbReference type="Gene3D" id="3.40.50.12780">
    <property type="entry name" value="N-terminal domain of ligase-like"/>
    <property type="match status" value="1"/>
</dbReference>
<keyword evidence="4" id="KW-1185">Reference proteome</keyword>
<dbReference type="STRING" id="757424.Hsero_2729"/>
<dbReference type="Pfam" id="PF13193">
    <property type="entry name" value="AMP-binding_C"/>
    <property type="match status" value="1"/>
</dbReference>
<dbReference type="Proteomes" id="UP000000329">
    <property type="component" value="Chromosome"/>
</dbReference>
<feature type="domain" description="AMP-binding enzyme C-terminal" evidence="2">
    <location>
        <begin position="444"/>
        <end position="518"/>
    </location>
</feature>
<dbReference type="InterPro" id="IPR025110">
    <property type="entry name" value="AMP-bd_C"/>
</dbReference>
<protein>
    <submittedName>
        <fullName evidence="3">Acyl-CoA synthetase (AMP-forming)/AMP-acid ligase II protein</fullName>
        <ecNumber evidence="3">6.2.1.3</ecNumber>
    </submittedName>
</protein>
<gene>
    <name evidence="3" type="primary">caiC</name>
    <name evidence="3" type="ordered locus">Hsero_2729</name>
</gene>
<dbReference type="PANTHER" id="PTHR43767:SF1">
    <property type="entry name" value="NONRIBOSOMAL PEPTIDE SYNTHASE PES1 (EUROFUNG)-RELATED"/>
    <property type="match status" value="1"/>
</dbReference>
<evidence type="ECO:0000259" key="2">
    <source>
        <dbReference type="Pfam" id="PF13193"/>
    </source>
</evidence>
<name>D8IYP0_HERSS</name>
<dbReference type="InterPro" id="IPR050237">
    <property type="entry name" value="ATP-dep_AMP-bd_enzyme"/>
</dbReference>
<feature type="domain" description="AMP-dependent synthetase/ligase" evidence="1">
    <location>
        <begin position="13"/>
        <end position="382"/>
    </location>
</feature>
<dbReference type="PROSITE" id="PS00455">
    <property type="entry name" value="AMP_BINDING"/>
    <property type="match status" value="1"/>
</dbReference>
<dbReference type="GeneID" id="29391121"/>
<dbReference type="InterPro" id="IPR020845">
    <property type="entry name" value="AMP-binding_CS"/>
</dbReference>
<dbReference type="KEGG" id="hse:Hsero_2729"/>
<dbReference type="InterPro" id="IPR042099">
    <property type="entry name" value="ANL_N_sf"/>
</dbReference>
<dbReference type="EMBL" id="CP002039">
    <property type="protein sequence ID" value="ADJ64225.1"/>
    <property type="molecule type" value="Genomic_DNA"/>
</dbReference>
<proteinExistence type="predicted"/>
<dbReference type="PANTHER" id="PTHR43767">
    <property type="entry name" value="LONG-CHAIN-FATTY-ACID--COA LIGASE"/>
    <property type="match status" value="1"/>
</dbReference>
<reference evidence="3 4" key="1">
    <citation type="submission" date="2010-04" db="EMBL/GenBank/DDBJ databases">
        <title>The genome of Herbaspirillum seropedicae SmR1, an endophytic, nitrogen-fixing, plant-growth promoting beta-Proteobacteria.</title>
        <authorList>
            <person name="Pedrosa F.O."/>
            <person name="Monteiro R.A."/>
            <person name="Wassem R."/>
            <person name="Cruz L.M."/>
            <person name="Ayub R.A."/>
            <person name="Colauto N.B."/>
            <person name="Fernandez M.A."/>
            <person name="Fungaro M.H.P."/>
            <person name="Grisard E.C."/>
            <person name="Hungria M."/>
            <person name="Madeira H.M.F."/>
            <person name="Nodari R.O."/>
            <person name="Osaku C.A."/>
            <person name="Petzl-Erler M.L."/>
            <person name="Terenzi H."/>
            <person name="Vieira L.G.E."/>
            <person name="Almeida M.I.M."/>
            <person name="Alves L.R."/>
            <person name="Arantes O.M.N."/>
            <person name="Balsanelli E."/>
            <person name="Barcellos F.G."/>
            <person name="Baura V.A."/>
            <person name="Binde D.R."/>
            <person name="Campo R.J."/>
            <person name="Chubatsu L.S."/>
            <person name="Chueire L.M.O."/>
            <person name="Ciferri R.R."/>
            <person name="Correa L.C."/>
            <person name="da Conceicao Silva J.L."/>
            <person name="Dabul A.N.G."/>
            <person name="Dambros B.P."/>
            <person name="Faoro H."/>
            <person name="Favetti A."/>
            <person name="Friedermann G."/>
            <person name="Furlaneto M.C."/>
            <person name="Gasques L.S."/>
            <person name="Gimenes C.C.T."/>
            <person name="Gioppo N.M.R."/>
            <person name="Glienke-Blanco C."/>
            <person name="Godoy L.P."/>
            <person name="Guerra M.P."/>
            <person name="Karp S."/>
            <person name="Kava-Cordeiro V."/>
            <person name="Margarido V.P."/>
            <person name="Mathioni S.M."/>
            <person name="Menck-Soares M.A."/>
            <person name="Murace N.K."/>
            <person name="Nicolas M.F."/>
            <person name="Oliveira C.E.C."/>
            <person name="Pagnan N.A.B."/>
            <person name="Pamphile J.A."/>
            <person name="Patussi E.V."/>
            <person name="Pereira L.F.P."/>
            <person name="Pereira-Ferrari L."/>
            <person name="Pinto F.G.S."/>
            <person name="Precoma C."/>
            <person name="Prioli A.J."/>
            <person name="Prioli S.M.A.P."/>
            <person name="Raittz R.T."/>
            <person name="Ramos H.J.O."/>
            <person name="Ribeiro E.M.S.F."/>
            <person name="Rigo L.U."/>
            <person name="Rocha C.L.M.S.C."/>
            <person name="Rocha S.N."/>
            <person name="Santos K."/>
            <person name="Satori D."/>
            <person name="Silva A.G."/>
            <person name="Simao R.C.G."/>
            <person name="Soares M.A.M."/>
            <person name="Souza E.M."/>
            <person name="Steffens M.B.R."/>
            <person name="Steindel M."/>
            <person name="Tadra-Sfeir M.Z."/>
            <person name="Takahashi E.K."/>
            <person name="Torres R.A."/>
            <person name="Valle J.S."/>
            <person name="Vernal J.I."/>
            <person name="Vilas-Boas L.A."/>
            <person name="Watanabe M.A.E."/>
            <person name="Weiss V.A."/>
            <person name="Yates M.A."/>
            <person name="Souza E.M."/>
        </authorList>
    </citation>
    <scope>NUCLEOTIDE SEQUENCE [LARGE SCALE GENOMIC DNA]</scope>
    <source>
        <strain evidence="3 4">SmR1</strain>
    </source>
</reference>
<dbReference type="Pfam" id="PF00501">
    <property type="entry name" value="AMP-binding"/>
    <property type="match status" value="1"/>
</dbReference>